<comment type="similarity">
    <text evidence="2">Belongs to the SusD family.</text>
</comment>
<dbReference type="InterPro" id="IPR033985">
    <property type="entry name" value="SusD-like_N"/>
</dbReference>
<keyword evidence="9" id="KW-1185">Reference proteome</keyword>
<evidence type="ECO:0000313" key="9">
    <source>
        <dbReference type="Proteomes" id="UP000265926"/>
    </source>
</evidence>
<accession>A0A399T2E5</accession>
<dbReference type="AlphaFoldDB" id="A0A399T2E5"/>
<evidence type="ECO:0000256" key="1">
    <source>
        <dbReference type="ARBA" id="ARBA00004442"/>
    </source>
</evidence>
<evidence type="ECO:0000313" key="8">
    <source>
        <dbReference type="EMBL" id="RIJ49124.1"/>
    </source>
</evidence>
<comment type="caution">
    <text evidence="8">The sequence shown here is derived from an EMBL/GenBank/DDBJ whole genome shotgun (WGS) entry which is preliminary data.</text>
</comment>
<comment type="subcellular location">
    <subcellularLocation>
        <location evidence="1">Cell outer membrane</location>
    </subcellularLocation>
</comment>
<feature type="domain" description="SusD-like N-terminal" evidence="7">
    <location>
        <begin position="25"/>
        <end position="218"/>
    </location>
</feature>
<evidence type="ECO:0000259" key="7">
    <source>
        <dbReference type="Pfam" id="PF14322"/>
    </source>
</evidence>
<protein>
    <submittedName>
        <fullName evidence="8">RagB/SusD family nutrient uptake outer membrane protein</fullName>
    </submittedName>
</protein>
<keyword evidence="4" id="KW-0472">Membrane</keyword>
<evidence type="ECO:0000256" key="3">
    <source>
        <dbReference type="ARBA" id="ARBA00022729"/>
    </source>
</evidence>
<dbReference type="EMBL" id="QWGR01000003">
    <property type="protein sequence ID" value="RIJ49124.1"/>
    <property type="molecule type" value="Genomic_DNA"/>
</dbReference>
<reference evidence="8 9" key="1">
    <citation type="submission" date="2018-08" db="EMBL/GenBank/DDBJ databases">
        <title>Pallidiluteibacterium maritimus gen. nov., sp. nov., isolated from coastal sediment.</title>
        <authorList>
            <person name="Zhou L.Y."/>
        </authorList>
    </citation>
    <scope>NUCLEOTIDE SEQUENCE [LARGE SCALE GENOMIC DNA]</scope>
    <source>
        <strain evidence="8 9">XSD2</strain>
    </source>
</reference>
<organism evidence="8 9">
    <name type="scientific">Maribellus luteus</name>
    <dbReference type="NCBI Taxonomy" id="2305463"/>
    <lineage>
        <taxon>Bacteria</taxon>
        <taxon>Pseudomonadati</taxon>
        <taxon>Bacteroidota</taxon>
        <taxon>Bacteroidia</taxon>
        <taxon>Marinilabiliales</taxon>
        <taxon>Prolixibacteraceae</taxon>
        <taxon>Maribellus</taxon>
    </lineage>
</organism>
<feature type="domain" description="RagB/SusD" evidence="6">
    <location>
        <begin position="278"/>
        <end position="512"/>
    </location>
</feature>
<dbReference type="Pfam" id="PF07980">
    <property type="entry name" value="SusD_RagB"/>
    <property type="match status" value="1"/>
</dbReference>
<dbReference type="Gene3D" id="1.25.40.390">
    <property type="match status" value="1"/>
</dbReference>
<dbReference type="InterPro" id="IPR012944">
    <property type="entry name" value="SusD_RagB_dom"/>
</dbReference>
<dbReference type="SUPFAM" id="SSF48452">
    <property type="entry name" value="TPR-like"/>
    <property type="match status" value="1"/>
</dbReference>
<sequence length="513" mass="58747">MNMKKTFQTIIIITTVLFLNGCESFLDKQPLDQLASETFWQSQDDAEMALNACYGKLRSSLMSWDLTTLDGMSDDLYHQHGHYGVTSLAQGNIEPTSGGLVSDIFSYAYSGISTCHFFLGNIDRVDMDETIKNQYIAEVRFLRAHFYFYLSEFYGGVPLYLSSPTTEEAATTAKSTKEQVVTAIIDDLDFAIANLPDIAYNGHAVKGSAYALKARVLLHNERWEEAASAANNVISNSNFGLSSEYMDIWDRDKQEGNPEILFSVKYLNPNLAQPFYGADIVYNWWHSTAPVHYIIDTYECTDGKNISESPLYDQEHPYDNRDPRLRWCNYVDMDPWYYGQDVLGDGVKRWRPGFTGGDAAPATPFLLKKFQNTSYLPYSYSVKTDYDAVLLRYAEVLLIYAEAKNEASTTPDETIYKAVNDVRARVEMPDLPTGLSKEQMRERIRHERRIELAYEGKRYMDLKRWKTAHIVIPTIVDPGGKVRKFENPKHYLFPFPQSEIDINKNLEQNPDYN</sequence>
<keyword evidence="5" id="KW-0998">Cell outer membrane</keyword>
<proteinExistence type="inferred from homology"/>
<evidence type="ECO:0000256" key="4">
    <source>
        <dbReference type="ARBA" id="ARBA00023136"/>
    </source>
</evidence>
<dbReference type="InterPro" id="IPR011990">
    <property type="entry name" value="TPR-like_helical_dom_sf"/>
</dbReference>
<evidence type="ECO:0000256" key="5">
    <source>
        <dbReference type="ARBA" id="ARBA00023237"/>
    </source>
</evidence>
<keyword evidence="3" id="KW-0732">Signal</keyword>
<dbReference type="OrthoDB" id="1147023at2"/>
<gene>
    <name evidence="8" type="ORF">D1614_06055</name>
</gene>
<dbReference type="GO" id="GO:0009279">
    <property type="term" value="C:cell outer membrane"/>
    <property type="evidence" value="ECO:0007669"/>
    <property type="project" value="UniProtKB-SubCell"/>
</dbReference>
<evidence type="ECO:0000256" key="2">
    <source>
        <dbReference type="ARBA" id="ARBA00006275"/>
    </source>
</evidence>
<evidence type="ECO:0000259" key="6">
    <source>
        <dbReference type="Pfam" id="PF07980"/>
    </source>
</evidence>
<dbReference type="CDD" id="cd08977">
    <property type="entry name" value="SusD"/>
    <property type="match status" value="1"/>
</dbReference>
<dbReference type="Pfam" id="PF14322">
    <property type="entry name" value="SusD-like_3"/>
    <property type="match status" value="1"/>
</dbReference>
<name>A0A399T2E5_9BACT</name>
<dbReference type="Proteomes" id="UP000265926">
    <property type="component" value="Unassembled WGS sequence"/>
</dbReference>